<organism evidence="1 2">
    <name type="scientific">Carnegiea gigantea</name>
    <dbReference type="NCBI Taxonomy" id="171969"/>
    <lineage>
        <taxon>Eukaryota</taxon>
        <taxon>Viridiplantae</taxon>
        <taxon>Streptophyta</taxon>
        <taxon>Embryophyta</taxon>
        <taxon>Tracheophyta</taxon>
        <taxon>Spermatophyta</taxon>
        <taxon>Magnoliopsida</taxon>
        <taxon>eudicotyledons</taxon>
        <taxon>Gunneridae</taxon>
        <taxon>Pentapetalae</taxon>
        <taxon>Caryophyllales</taxon>
        <taxon>Cactineae</taxon>
        <taxon>Cactaceae</taxon>
        <taxon>Cactoideae</taxon>
        <taxon>Echinocereeae</taxon>
        <taxon>Carnegiea</taxon>
    </lineage>
</organism>
<sequence>MLGHGQNVCRKKPQNKTSWFLKTIHLNRKQLKISLHRNQRRTGFQVVNNGSRPRHLSDNAEFEEGSGAGGCPTGGAIEGWQGQTCSHIESAWCVLGDFNSVLDVEDRIGGNILTPHKKGLSVETLLDNCGLFNIYPSGCTCTWSNRREGVGGGFTLKLIEFSSIKNGCCYGMMQELCYCHRESLITPLQRLAL</sequence>
<evidence type="ECO:0000313" key="2">
    <source>
        <dbReference type="Proteomes" id="UP001153076"/>
    </source>
</evidence>
<protein>
    <recommendedName>
        <fullName evidence="3">Endonuclease/exonuclease/phosphatase</fullName>
    </recommendedName>
</protein>
<dbReference type="InterPro" id="IPR036691">
    <property type="entry name" value="Endo/exonu/phosph_ase_sf"/>
</dbReference>
<dbReference type="AlphaFoldDB" id="A0A9Q1JX61"/>
<evidence type="ECO:0008006" key="3">
    <source>
        <dbReference type="Google" id="ProtNLM"/>
    </source>
</evidence>
<gene>
    <name evidence="1" type="ORF">Cgig2_001098</name>
</gene>
<dbReference type="Proteomes" id="UP001153076">
    <property type="component" value="Unassembled WGS sequence"/>
</dbReference>
<comment type="caution">
    <text evidence="1">The sequence shown here is derived from an EMBL/GenBank/DDBJ whole genome shotgun (WGS) entry which is preliminary data.</text>
</comment>
<keyword evidence="2" id="KW-1185">Reference proteome</keyword>
<reference evidence="1" key="1">
    <citation type="submission" date="2022-04" db="EMBL/GenBank/DDBJ databases">
        <title>Carnegiea gigantea Genome sequencing and assembly v2.</title>
        <authorList>
            <person name="Copetti D."/>
            <person name="Sanderson M.J."/>
            <person name="Burquez A."/>
            <person name="Wojciechowski M.F."/>
        </authorList>
    </citation>
    <scope>NUCLEOTIDE SEQUENCE</scope>
    <source>
        <strain evidence="1">SGP5-SGP5p</strain>
        <tissue evidence="1">Aerial part</tissue>
    </source>
</reference>
<dbReference type="OrthoDB" id="1932741at2759"/>
<name>A0A9Q1JX61_9CARY</name>
<dbReference type="SUPFAM" id="SSF56219">
    <property type="entry name" value="DNase I-like"/>
    <property type="match status" value="1"/>
</dbReference>
<dbReference type="EMBL" id="JAKOGI010000601">
    <property type="protein sequence ID" value="KAJ8432505.1"/>
    <property type="molecule type" value="Genomic_DNA"/>
</dbReference>
<evidence type="ECO:0000313" key="1">
    <source>
        <dbReference type="EMBL" id="KAJ8432505.1"/>
    </source>
</evidence>
<dbReference type="Gene3D" id="3.60.10.10">
    <property type="entry name" value="Endonuclease/exonuclease/phosphatase"/>
    <property type="match status" value="1"/>
</dbReference>
<proteinExistence type="predicted"/>
<accession>A0A9Q1JX61</accession>